<feature type="compositionally biased region" description="Low complexity" evidence="1">
    <location>
        <begin position="34"/>
        <end position="43"/>
    </location>
</feature>
<feature type="compositionally biased region" description="Basic and acidic residues" evidence="1">
    <location>
        <begin position="54"/>
        <end position="74"/>
    </location>
</feature>
<dbReference type="RefSeq" id="XP_042922051.1">
    <property type="nucleotide sequence ID" value="XM_043065050.1"/>
</dbReference>
<proteinExistence type="predicted"/>
<dbReference type="KEGG" id="cre:CHLRE_08g371918v5"/>
<dbReference type="Gramene" id="PNW79916">
    <property type="protein sequence ID" value="PNW79916"/>
    <property type="gene ID" value="CHLRE_08g371918v5"/>
</dbReference>
<protein>
    <submittedName>
        <fullName evidence="2">Uncharacterized protein</fullName>
    </submittedName>
</protein>
<reference evidence="2 3" key="1">
    <citation type="journal article" date="2007" name="Science">
        <title>The Chlamydomonas genome reveals the evolution of key animal and plant functions.</title>
        <authorList>
            <person name="Merchant S.S."/>
            <person name="Prochnik S.E."/>
            <person name="Vallon O."/>
            <person name="Harris E.H."/>
            <person name="Karpowicz S.J."/>
            <person name="Witman G.B."/>
            <person name="Terry A."/>
            <person name="Salamov A."/>
            <person name="Fritz-Laylin L.K."/>
            <person name="Marechal-Drouard L."/>
            <person name="Marshall W.F."/>
            <person name="Qu L.H."/>
            <person name="Nelson D.R."/>
            <person name="Sanderfoot A.A."/>
            <person name="Spalding M.H."/>
            <person name="Kapitonov V.V."/>
            <person name="Ren Q."/>
            <person name="Ferris P."/>
            <person name="Lindquist E."/>
            <person name="Shapiro H."/>
            <person name="Lucas S.M."/>
            <person name="Grimwood J."/>
            <person name="Schmutz J."/>
            <person name="Cardol P."/>
            <person name="Cerutti H."/>
            <person name="Chanfreau G."/>
            <person name="Chen C.L."/>
            <person name="Cognat V."/>
            <person name="Croft M.T."/>
            <person name="Dent R."/>
            <person name="Dutcher S."/>
            <person name="Fernandez E."/>
            <person name="Fukuzawa H."/>
            <person name="Gonzalez-Ballester D."/>
            <person name="Gonzalez-Halphen D."/>
            <person name="Hallmann A."/>
            <person name="Hanikenne M."/>
            <person name="Hippler M."/>
            <person name="Inwood W."/>
            <person name="Jabbari K."/>
            <person name="Kalanon M."/>
            <person name="Kuras R."/>
            <person name="Lefebvre P.A."/>
            <person name="Lemaire S.D."/>
            <person name="Lobanov A.V."/>
            <person name="Lohr M."/>
            <person name="Manuell A."/>
            <person name="Meier I."/>
            <person name="Mets L."/>
            <person name="Mittag M."/>
            <person name="Mittelmeier T."/>
            <person name="Moroney J.V."/>
            <person name="Moseley J."/>
            <person name="Napoli C."/>
            <person name="Nedelcu A.M."/>
            <person name="Niyogi K."/>
            <person name="Novoselov S.V."/>
            <person name="Paulsen I.T."/>
            <person name="Pazour G."/>
            <person name="Purton S."/>
            <person name="Ral J.P."/>
            <person name="Riano-Pachon D.M."/>
            <person name="Riekhof W."/>
            <person name="Rymarquis L."/>
            <person name="Schroda M."/>
            <person name="Stern D."/>
            <person name="Umen J."/>
            <person name="Willows R."/>
            <person name="Wilson N."/>
            <person name="Zimmer S.L."/>
            <person name="Allmer J."/>
            <person name="Balk J."/>
            <person name="Bisova K."/>
            <person name="Chen C.J."/>
            <person name="Elias M."/>
            <person name="Gendler K."/>
            <person name="Hauser C."/>
            <person name="Lamb M.R."/>
            <person name="Ledford H."/>
            <person name="Long J.C."/>
            <person name="Minagawa J."/>
            <person name="Page M.D."/>
            <person name="Pan J."/>
            <person name="Pootakham W."/>
            <person name="Roje S."/>
            <person name="Rose A."/>
            <person name="Stahlberg E."/>
            <person name="Terauchi A.M."/>
            <person name="Yang P."/>
            <person name="Ball S."/>
            <person name="Bowler C."/>
            <person name="Dieckmann C.L."/>
            <person name="Gladyshev V.N."/>
            <person name="Green P."/>
            <person name="Jorgensen R."/>
            <person name="Mayfield S."/>
            <person name="Mueller-Roeber B."/>
            <person name="Rajamani S."/>
            <person name="Sayre R.T."/>
            <person name="Brokstein P."/>
            <person name="Dubchak I."/>
            <person name="Goodstein D."/>
            <person name="Hornick L."/>
            <person name="Huang Y.W."/>
            <person name="Jhaveri J."/>
            <person name="Luo Y."/>
            <person name="Martinez D."/>
            <person name="Ngau W.C."/>
            <person name="Otillar B."/>
            <person name="Poliakov A."/>
            <person name="Porter A."/>
            <person name="Szajkowski L."/>
            <person name="Werner G."/>
            <person name="Zhou K."/>
            <person name="Grigoriev I.V."/>
            <person name="Rokhsar D.S."/>
            <person name="Grossman A.R."/>
        </authorList>
    </citation>
    <scope>NUCLEOTIDE SEQUENCE [LARGE SCALE GENOMIC DNA]</scope>
    <source>
        <strain evidence="3">CC-503</strain>
    </source>
</reference>
<dbReference type="AlphaFoldDB" id="A0A2K3DHC2"/>
<evidence type="ECO:0000313" key="3">
    <source>
        <dbReference type="Proteomes" id="UP000006906"/>
    </source>
</evidence>
<dbReference type="EMBL" id="CM008969">
    <property type="protein sequence ID" value="PNW79916.1"/>
    <property type="molecule type" value="Genomic_DNA"/>
</dbReference>
<dbReference type="Proteomes" id="UP000006906">
    <property type="component" value="Chromosome 8"/>
</dbReference>
<dbReference type="PaxDb" id="3055-EDO97590"/>
<evidence type="ECO:0000256" key="1">
    <source>
        <dbReference type="SAM" id="MobiDB-lite"/>
    </source>
</evidence>
<name>A0A2K3DHC2_CHLRE</name>
<feature type="compositionally biased region" description="Basic residues" evidence="1">
    <location>
        <begin position="1"/>
        <end position="17"/>
    </location>
</feature>
<dbReference type="GeneID" id="66054406"/>
<dbReference type="InParanoid" id="A0A2K3DHC2"/>
<gene>
    <name evidence="2" type="ORF">CHLRE_08g371918v5</name>
</gene>
<feature type="compositionally biased region" description="Basic residues" evidence="1">
    <location>
        <begin position="44"/>
        <end position="53"/>
    </location>
</feature>
<accession>A0A2K3DHC2</accession>
<sequence length="74" mass="8033">MLSLHKGQRAKKAHVVRGFRPGDRVRLLEGNSTPAAPAPAKKPAGGKRGGHRNGKLEQVHGETHFEVSRFEASK</sequence>
<evidence type="ECO:0000313" key="2">
    <source>
        <dbReference type="EMBL" id="PNW79916.1"/>
    </source>
</evidence>
<organism evidence="2 3">
    <name type="scientific">Chlamydomonas reinhardtii</name>
    <name type="common">Chlamydomonas smithii</name>
    <dbReference type="NCBI Taxonomy" id="3055"/>
    <lineage>
        <taxon>Eukaryota</taxon>
        <taxon>Viridiplantae</taxon>
        <taxon>Chlorophyta</taxon>
        <taxon>core chlorophytes</taxon>
        <taxon>Chlorophyceae</taxon>
        <taxon>CS clade</taxon>
        <taxon>Chlamydomonadales</taxon>
        <taxon>Chlamydomonadaceae</taxon>
        <taxon>Chlamydomonas</taxon>
    </lineage>
</organism>
<keyword evidence="3" id="KW-1185">Reference proteome</keyword>
<feature type="region of interest" description="Disordered" evidence="1">
    <location>
        <begin position="1"/>
        <end position="74"/>
    </location>
</feature>